<dbReference type="PANTHER" id="PTHR45994">
    <property type="entry name" value="FI21225P1"/>
    <property type="match status" value="1"/>
</dbReference>
<organism evidence="5 6">
    <name type="scientific">Sordaria brevicollis</name>
    <dbReference type="NCBI Taxonomy" id="83679"/>
    <lineage>
        <taxon>Eukaryota</taxon>
        <taxon>Fungi</taxon>
        <taxon>Dikarya</taxon>
        <taxon>Ascomycota</taxon>
        <taxon>Pezizomycotina</taxon>
        <taxon>Sordariomycetes</taxon>
        <taxon>Sordariomycetidae</taxon>
        <taxon>Sordariales</taxon>
        <taxon>Sordariaceae</taxon>
        <taxon>Sordaria</taxon>
    </lineage>
</organism>
<evidence type="ECO:0000256" key="2">
    <source>
        <dbReference type="ARBA" id="ARBA00022490"/>
    </source>
</evidence>
<evidence type="ECO:0000256" key="1">
    <source>
        <dbReference type="ARBA" id="ARBA00004496"/>
    </source>
</evidence>
<dbReference type="EMBL" id="JAUTDP010000011">
    <property type="protein sequence ID" value="KAK3392670.1"/>
    <property type="molecule type" value="Genomic_DNA"/>
</dbReference>
<comment type="subcellular location">
    <subcellularLocation>
        <location evidence="1">Cytoplasm</location>
    </subcellularLocation>
</comment>
<evidence type="ECO:0000259" key="4">
    <source>
        <dbReference type="Pfam" id="PF11701"/>
    </source>
</evidence>
<sequence length="709" mass="77787">MASVPATGPQAHATAIHKDLGREDQTLLLFAHLMEGGKEDEETVESLGKLTKLLNDDVEATKKGEKSITTVIDSDCVDTILCYLDMRQSDVVRGHAVLCTSAYLKAAGDDGSKKLSAFFLDRVQRGTYDDYIVAFCVAATIFPIVPDLTSELFLSEGFLPSLGPLMRRKWKSRKVETACLEMLNAACMHSHCREAVQKYCIDWLEEIVDQDTEQVIESMHTIDPDINVQEGSVSMRRHSIHVQNLAAVVLTKLRAVQPDQAPPNLSDPSQPRVQPATTSVEDLSKKFTQMLIKDSEHSSQASVEGLAYASIRSKVKEELANNPEFLKSLVKTLETAPPRSPLMYGALSIFVNLTQYRPALTEEQKRISQLKAYADAAGKLQPDPLNDNEHVSARCKRVFEAGVTPVLVTISKTSSVASLTLVISILNSLSMTPSMRGPLAQQGAVRLLIGAWTNLPEDDPKNMTVRRTAAQALARILISTNPMLVFGGSTPMSTAIRPLVHILLPDQSAETRDLLPTFESLMALTNLAAVDDDTRRTIVRVAWKDIEELLLYNNPRITTAAVELVCNIVQSPEEAESLFADTSKPQAQTRLKILVALADAEDAATRSAAGGALAALTGYETVVKAITERERGPEIILGLCEDDNEDLRHRGVFVLLNMITCEGQTGKLAREKLMSKGAVEIMREVVTRTKRREIVELAVQALKLLLGKE</sequence>
<dbReference type="Proteomes" id="UP001281003">
    <property type="component" value="Unassembled WGS sequence"/>
</dbReference>
<name>A0AAE0P454_SORBR</name>
<dbReference type="Gene3D" id="1.25.10.10">
    <property type="entry name" value="Leucine-rich Repeat Variant"/>
    <property type="match status" value="1"/>
</dbReference>
<feature type="domain" description="UNC-45/Cro1/She4 central" evidence="4">
    <location>
        <begin position="75"/>
        <end position="253"/>
    </location>
</feature>
<feature type="compositionally biased region" description="Polar residues" evidence="3">
    <location>
        <begin position="266"/>
        <end position="280"/>
    </location>
</feature>
<gene>
    <name evidence="5" type="ORF">B0T20DRAFT_61662</name>
</gene>
<comment type="caution">
    <text evidence="5">The sequence shown here is derived from an EMBL/GenBank/DDBJ whole genome shotgun (WGS) entry which is preliminary data.</text>
</comment>
<dbReference type="Pfam" id="PF11701">
    <property type="entry name" value="UNC45-central"/>
    <property type="match status" value="1"/>
</dbReference>
<dbReference type="PANTHER" id="PTHR45994:SF1">
    <property type="entry name" value="FI21225P1"/>
    <property type="match status" value="1"/>
</dbReference>
<evidence type="ECO:0000256" key="3">
    <source>
        <dbReference type="SAM" id="MobiDB-lite"/>
    </source>
</evidence>
<evidence type="ECO:0000313" key="5">
    <source>
        <dbReference type="EMBL" id="KAK3392670.1"/>
    </source>
</evidence>
<evidence type="ECO:0000313" key="6">
    <source>
        <dbReference type="Proteomes" id="UP001281003"/>
    </source>
</evidence>
<dbReference type="InterPro" id="IPR016024">
    <property type="entry name" value="ARM-type_fold"/>
</dbReference>
<dbReference type="SUPFAM" id="SSF48371">
    <property type="entry name" value="ARM repeat"/>
    <property type="match status" value="2"/>
</dbReference>
<keyword evidence="2" id="KW-0963">Cytoplasm</keyword>
<keyword evidence="6" id="KW-1185">Reference proteome</keyword>
<dbReference type="AlphaFoldDB" id="A0AAE0P454"/>
<proteinExistence type="predicted"/>
<dbReference type="InterPro" id="IPR024660">
    <property type="entry name" value="UCS_central_dom"/>
</dbReference>
<protein>
    <submittedName>
        <fullName evidence="5">Myosin-binding striated muscle assembly central-domain-containing protein</fullName>
    </submittedName>
</protein>
<dbReference type="GO" id="GO:0005737">
    <property type="term" value="C:cytoplasm"/>
    <property type="evidence" value="ECO:0007669"/>
    <property type="project" value="UniProtKB-SubCell"/>
</dbReference>
<accession>A0AAE0P454</accession>
<dbReference type="InterPro" id="IPR011989">
    <property type="entry name" value="ARM-like"/>
</dbReference>
<dbReference type="GO" id="GO:0051879">
    <property type="term" value="F:Hsp90 protein binding"/>
    <property type="evidence" value="ECO:0007669"/>
    <property type="project" value="TreeGrafter"/>
</dbReference>
<reference evidence="5" key="2">
    <citation type="submission" date="2023-07" db="EMBL/GenBank/DDBJ databases">
        <authorList>
            <consortium name="Lawrence Berkeley National Laboratory"/>
            <person name="Haridas S."/>
            <person name="Hensen N."/>
            <person name="Bonometti L."/>
            <person name="Westerberg I."/>
            <person name="Brannstrom I.O."/>
            <person name="Guillou S."/>
            <person name="Cros-Aarteil S."/>
            <person name="Calhoun S."/>
            <person name="Kuo A."/>
            <person name="Mondo S."/>
            <person name="Pangilinan J."/>
            <person name="Riley R."/>
            <person name="LaButti K."/>
            <person name="Andreopoulos B."/>
            <person name="Lipzen A."/>
            <person name="Chen C."/>
            <person name="Yanf M."/>
            <person name="Daum C."/>
            <person name="Ng V."/>
            <person name="Clum A."/>
            <person name="Steindorff A."/>
            <person name="Ohm R."/>
            <person name="Martin F."/>
            <person name="Silar P."/>
            <person name="Natvig D."/>
            <person name="Lalanne C."/>
            <person name="Gautier V."/>
            <person name="Ament-velasquez S.L."/>
            <person name="Kruys A."/>
            <person name="Hutchinson M.I."/>
            <person name="Powell A.J."/>
            <person name="Barry K."/>
            <person name="Miller A.N."/>
            <person name="Grigoriev I.V."/>
            <person name="Debuchy R."/>
            <person name="Gladieux P."/>
            <person name="Thoren M.H."/>
            <person name="Johannesson H."/>
        </authorList>
    </citation>
    <scope>NUCLEOTIDE SEQUENCE</scope>
    <source>
        <strain evidence="5">FGSC 1904</strain>
    </source>
</reference>
<reference evidence="5" key="1">
    <citation type="journal article" date="2023" name="Mol. Phylogenet. Evol.">
        <title>Genome-scale phylogeny and comparative genomics of the fungal order Sordariales.</title>
        <authorList>
            <person name="Hensen N."/>
            <person name="Bonometti L."/>
            <person name="Westerberg I."/>
            <person name="Brannstrom I.O."/>
            <person name="Guillou S."/>
            <person name="Cros-Aarteil S."/>
            <person name="Calhoun S."/>
            <person name="Haridas S."/>
            <person name="Kuo A."/>
            <person name="Mondo S."/>
            <person name="Pangilinan J."/>
            <person name="Riley R."/>
            <person name="LaButti K."/>
            <person name="Andreopoulos B."/>
            <person name="Lipzen A."/>
            <person name="Chen C."/>
            <person name="Yan M."/>
            <person name="Daum C."/>
            <person name="Ng V."/>
            <person name="Clum A."/>
            <person name="Steindorff A."/>
            <person name="Ohm R.A."/>
            <person name="Martin F."/>
            <person name="Silar P."/>
            <person name="Natvig D.O."/>
            <person name="Lalanne C."/>
            <person name="Gautier V."/>
            <person name="Ament-Velasquez S.L."/>
            <person name="Kruys A."/>
            <person name="Hutchinson M.I."/>
            <person name="Powell A.J."/>
            <person name="Barry K."/>
            <person name="Miller A.N."/>
            <person name="Grigoriev I.V."/>
            <person name="Debuchy R."/>
            <person name="Gladieux P."/>
            <person name="Hiltunen Thoren M."/>
            <person name="Johannesson H."/>
        </authorList>
    </citation>
    <scope>NUCLEOTIDE SEQUENCE</scope>
    <source>
        <strain evidence="5">FGSC 1904</strain>
    </source>
</reference>
<feature type="region of interest" description="Disordered" evidence="3">
    <location>
        <begin position="258"/>
        <end position="280"/>
    </location>
</feature>